<dbReference type="PRINTS" id="PR00080">
    <property type="entry name" value="SDRFAMILY"/>
</dbReference>
<dbReference type="Gene3D" id="3.40.50.720">
    <property type="entry name" value="NAD(P)-binding Rossmann-like Domain"/>
    <property type="match status" value="1"/>
</dbReference>
<proteinExistence type="inferred from homology"/>
<sequence length="257" mass="27548">MNTCKKLAGRVAIVTGASKGIGLAIAKRLAEDGADVLLAATSDPVVTNAQTIAEEYHVHTDYYIGDLSKEEHAYGMVNKAIDRFGKVDILVNNAGGGVILPFLEHTAETLKTTLDRNLWTTIWGCKAVLPHMVEKEYGRIINIGGDSVRNGLWNHAGYNAAKGGVHAIVTGLAREFAEYDITANCVAPPQVLTDRKLQADNLRRIDDDLNAKFKSIIPKGRPANMSEVAAVVSFLATDEASFVTGQVISVNGGSTML</sequence>
<accession>A0ABZ2C865</accession>
<dbReference type="SUPFAM" id="SSF51735">
    <property type="entry name" value="NAD(P)-binding Rossmann-fold domains"/>
    <property type="match status" value="1"/>
</dbReference>
<dbReference type="InterPro" id="IPR036291">
    <property type="entry name" value="NAD(P)-bd_dom_sf"/>
</dbReference>
<keyword evidence="3" id="KW-1185">Reference proteome</keyword>
<dbReference type="Proteomes" id="UP001357223">
    <property type="component" value="Chromosome"/>
</dbReference>
<gene>
    <name evidence="2" type="ORF">R4Z09_18645</name>
</gene>
<evidence type="ECO:0000256" key="1">
    <source>
        <dbReference type="ARBA" id="ARBA00006484"/>
    </source>
</evidence>
<evidence type="ECO:0000313" key="3">
    <source>
        <dbReference type="Proteomes" id="UP001357223"/>
    </source>
</evidence>
<comment type="similarity">
    <text evidence="1">Belongs to the short-chain dehydrogenases/reductases (SDR) family.</text>
</comment>
<reference evidence="2 3" key="1">
    <citation type="submission" date="2023-10" db="EMBL/GenBank/DDBJ databases">
        <title>Niallia locisalis sp.nov. isolated from a salt pond sample.</title>
        <authorList>
            <person name="Li X.-J."/>
            <person name="Dong L."/>
        </authorList>
    </citation>
    <scope>NUCLEOTIDE SEQUENCE [LARGE SCALE GENOMIC DNA]</scope>
    <source>
        <strain evidence="2 3">DSM 29761</strain>
    </source>
</reference>
<protein>
    <submittedName>
        <fullName evidence="2">SDR family oxidoreductase</fullName>
    </submittedName>
</protein>
<name>A0ABZ2C865_9BACI</name>
<evidence type="ECO:0000313" key="2">
    <source>
        <dbReference type="EMBL" id="WVX79317.1"/>
    </source>
</evidence>
<dbReference type="InterPro" id="IPR002347">
    <property type="entry name" value="SDR_fam"/>
</dbReference>
<dbReference type="PANTHER" id="PTHR42879">
    <property type="entry name" value="3-OXOACYL-(ACYL-CARRIER-PROTEIN) REDUCTASE"/>
    <property type="match status" value="1"/>
</dbReference>
<dbReference type="RefSeq" id="WP_338448251.1">
    <property type="nucleotide sequence ID" value="NZ_CP137640.1"/>
</dbReference>
<dbReference type="InterPro" id="IPR050259">
    <property type="entry name" value="SDR"/>
</dbReference>
<dbReference type="PRINTS" id="PR00081">
    <property type="entry name" value="GDHRDH"/>
</dbReference>
<dbReference type="EMBL" id="CP137640">
    <property type="protein sequence ID" value="WVX79317.1"/>
    <property type="molecule type" value="Genomic_DNA"/>
</dbReference>
<dbReference type="Pfam" id="PF13561">
    <property type="entry name" value="adh_short_C2"/>
    <property type="match status" value="1"/>
</dbReference>
<organism evidence="2 3">
    <name type="scientific">Niallia oryzisoli</name>
    <dbReference type="NCBI Taxonomy" id="1737571"/>
    <lineage>
        <taxon>Bacteria</taxon>
        <taxon>Bacillati</taxon>
        <taxon>Bacillota</taxon>
        <taxon>Bacilli</taxon>
        <taxon>Bacillales</taxon>
        <taxon>Bacillaceae</taxon>
        <taxon>Niallia</taxon>
    </lineage>
</organism>